<reference evidence="1 2" key="1">
    <citation type="journal article" date="2021" name="BMC Biol.">
        <title>Horizontally acquired antibacterial genes associated with adaptive radiation of ladybird beetles.</title>
        <authorList>
            <person name="Li H.S."/>
            <person name="Tang X.F."/>
            <person name="Huang Y.H."/>
            <person name="Xu Z.Y."/>
            <person name="Chen M.L."/>
            <person name="Du X.Y."/>
            <person name="Qiu B.Y."/>
            <person name="Chen P.T."/>
            <person name="Zhang W."/>
            <person name="Slipinski A."/>
            <person name="Escalona H.E."/>
            <person name="Waterhouse R.M."/>
            <person name="Zwick A."/>
            <person name="Pang H."/>
        </authorList>
    </citation>
    <scope>NUCLEOTIDE SEQUENCE [LARGE SCALE GENOMIC DNA]</scope>
    <source>
        <strain evidence="1">SYSU2018</strain>
    </source>
</reference>
<dbReference type="AlphaFoldDB" id="A0ABD2PHI8"/>
<protein>
    <submittedName>
        <fullName evidence="1">Uncharacterized protein</fullName>
    </submittedName>
</protein>
<feature type="non-terminal residue" evidence="1">
    <location>
        <position position="1"/>
    </location>
</feature>
<accession>A0ABD2PHI8</accession>
<sequence length="104" mass="12525">GSSIEKKSRKRLKRRFSDVYIVQFADIRQELDIKPVSEFFVQRQLGWLGHLMRMKDTAQERRVWEAGNKFKRKIRRPKNTWDGEKGKFLKNRGITWKEAERMAA</sequence>
<dbReference type="Proteomes" id="UP001516400">
    <property type="component" value="Unassembled WGS sequence"/>
</dbReference>
<keyword evidence="2" id="KW-1185">Reference proteome</keyword>
<evidence type="ECO:0000313" key="2">
    <source>
        <dbReference type="Proteomes" id="UP001516400"/>
    </source>
</evidence>
<proteinExistence type="predicted"/>
<organism evidence="1 2">
    <name type="scientific">Cryptolaemus montrouzieri</name>
    <dbReference type="NCBI Taxonomy" id="559131"/>
    <lineage>
        <taxon>Eukaryota</taxon>
        <taxon>Metazoa</taxon>
        <taxon>Ecdysozoa</taxon>
        <taxon>Arthropoda</taxon>
        <taxon>Hexapoda</taxon>
        <taxon>Insecta</taxon>
        <taxon>Pterygota</taxon>
        <taxon>Neoptera</taxon>
        <taxon>Endopterygota</taxon>
        <taxon>Coleoptera</taxon>
        <taxon>Polyphaga</taxon>
        <taxon>Cucujiformia</taxon>
        <taxon>Coccinelloidea</taxon>
        <taxon>Coccinellidae</taxon>
        <taxon>Scymninae</taxon>
        <taxon>Scymnini</taxon>
        <taxon>Cryptolaemus</taxon>
    </lineage>
</organism>
<dbReference type="EMBL" id="JABFTP020000186">
    <property type="protein sequence ID" value="KAL3290298.1"/>
    <property type="molecule type" value="Genomic_DNA"/>
</dbReference>
<comment type="caution">
    <text evidence="1">The sequence shown here is derived from an EMBL/GenBank/DDBJ whole genome shotgun (WGS) entry which is preliminary data.</text>
</comment>
<gene>
    <name evidence="1" type="ORF">HHI36_023642</name>
</gene>
<evidence type="ECO:0000313" key="1">
    <source>
        <dbReference type="EMBL" id="KAL3290298.1"/>
    </source>
</evidence>
<name>A0ABD2PHI8_9CUCU</name>